<feature type="domain" description="FAD dependent oxidoreductase" evidence="1">
    <location>
        <begin position="8"/>
        <end position="236"/>
    </location>
</feature>
<dbReference type="AlphaFoldDB" id="A0A1F7UKG0"/>
<dbReference type="Gene3D" id="3.50.50.60">
    <property type="entry name" value="FAD/NAD(P)-binding domain"/>
    <property type="match status" value="1"/>
</dbReference>
<comment type="caution">
    <text evidence="2">The sequence shown here is derived from an EMBL/GenBank/DDBJ whole genome shotgun (WGS) entry which is preliminary data.</text>
</comment>
<dbReference type="Pfam" id="PF01266">
    <property type="entry name" value="DAO"/>
    <property type="match status" value="1"/>
</dbReference>
<dbReference type="Proteomes" id="UP000176603">
    <property type="component" value="Unassembled WGS sequence"/>
</dbReference>
<dbReference type="InterPro" id="IPR006076">
    <property type="entry name" value="FAD-dep_OxRdtase"/>
</dbReference>
<accession>A0A1F7UKG0</accession>
<dbReference type="Gene3D" id="3.30.9.10">
    <property type="entry name" value="D-Amino Acid Oxidase, subunit A, domain 2"/>
    <property type="match status" value="1"/>
</dbReference>
<evidence type="ECO:0000259" key="1">
    <source>
        <dbReference type="Pfam" id="PF01266"/>
    </source>
</evidence>
<gene>
    <name evidence="2" type="ORF">A3E39_01210</name>
</gene>
<dbReference type="STRING" id="1802399.A3E39_01210"/>
<evidence type="ECO:0000313" key="3">
    <source>
        <dbReference type="Proteomes" id="UP000176603"/>
    </source>
</evidence>
<reference evidence="2 3" key="1">
    <citation type="journal article" date="2016" name="Nat. Commun.">
        <title>Thousands of microbial genomes shed light on interconnected biogeochemical processes in an aquifer system.</title>
        <authorList>
            <person name="Anantharaman K."/>
            <person name="Brown C.T."/>
            <person name="Hug L.A."/>
            <person name="Sharon I."/>
            <person name="Castelle C.J."/>
            <person name="Probst A.J."/>
            <person name="Thomas B.C."/>
            <person name="Singh A."/>
            <person name="Wilkins M.J."/>
            <person name="Karaoz U."/>
            <person name="Brodie E.L."/>
            <person name="Williams K.H."/>
            <person name="Hubbard S.S."/>
            <person name="Banfield J.F."/>
        </authorList>
    </citation>
    <scope>NUCLEOTIDE SEQUENCE [LARGE SCALE GENOMIC DNA]</scope>
</reference>
<sequence length="382" mass="41970">MDSTHELDVLVIGGGIAGLWLLDELRRAGYSALLVEKNALGTGQTAASQGILHGGFKHALTGRRDRHVSAFQHMPAVWKECLAGRREPDLSRAALRGDHCLCWRANSVGGVFGLMAARLGFSAQTAVIPREERPLPVKNCHGDVLRLNEQVVDPTSVVQVFAERNLRHIVHAEVVSVRRTGGARVTGVSIQQGTVTALLRPRTTILTAGEGNAELGDDFGVATPVMKRLPLSIMVVRGPLPDMNGFCIDGTRAKAVITTHREGPDAAVWQVACERATDPFQKSAWRELQDSLSGYPWPDVTLDAYRVNRAELPSSGTRADDVQMQEQDNVIAAWPTKFVLAPRLAERIMRRLPPPGIRADVTTEFRDWRRPDVAVFPWQRSP</sequence>
<name>A0A1F7UKG0_9BACT</name>
<organism evidence="2 3">
    <name type="scientific">Candidatus Uhrbacteria bacterium RIFCSPHIGHO2_12_FULL_60_25</name>
    <dbReference type="NCBI Taxonomy" id="1802399"/>
    <lineage>
        <taxon>Bacteria</taxon>
        <taxon>Candidatus Uhriibacteriota</taxon>
    </lineage>
</organism>
<evidence type="ECO:0000313" key="2">
    <source>
        <dbReference type="EMBL" id="OGL78762.1"/>
    </source>
</evidence>
<proteinExistence type="predicted"/>
<protein>
    <recommendedName>
        <fullName evidence="1">FAD dependent oxidoreductase domain-containing protein</fullName>
    </recommendedName>
</protein>
<dbReference type="InterPro" id="IPR036188">
    <property type="entry name" value="FAD/NAD-bd_sf"/>
</dbReference>
<dbReference type="EMBL" id="MGEH01000024">
    <property type="protein sequence ID" value="OGL78762.1"/>
    <property type="molecule type" value="Genomic_DNA"/>
</dbReference>
<dbReference type="SUPFAM" id="SSF51905">
    <property type="entry name" value="FAD/NAD(P)-binding domain"/>
    <property type="match status" value="1"/>
</dbReference>